<dbReference type="EMBL" id="SOCA01000001">
    <property type="protein sequence ID" value="TDU80801.1"/>
    <property type="molecule type" value="Genomic_DNA"/>
</dbReference>
<comment type="caution">
    <text evidence="2">The sequence shown here is derived from an EMBL/GenBank/DDBJ whole genome shotgun (WGS) entry which is preliminary data.</text>
</comment>
<dbReference type="InterPro" id="IPR029063">
    <property type="entry name" value="SAM-dependent_MTases_sf"/>
</dbReference>
<dbReference type="Gene3D" id="3.40.50.150">
    <property type="entry name" value="Vaccinia Virus protein VP39"/>
    <property type="match status" value="1"/>
</dbReference>
<dbReference type="Proteomes" id="UP000295662">
    <property type="component" value="Unassembled WGS sequence"/>
</dbReference>
<proteinExistence type="predicted"/>
<reference evidence="2 3" key="1">
    <citation type="submission" date="2019-03" db="EMBL/GenBank/DDBJ databases">
        <title>Genomic Encyclopedia of Archaeal and Bacterial Type Strains, Phase II (KMG-II): from individual species to whole genera.</title>
        <authorList>
            <person name="Goeker M."/>
        </authorList>
    </citation>
    <scope>NUCLEOTIDE SEQUENCE [LARGE SCALE GENOMIC DNA]</scope>
    <source>
        <strain evidence="2 3">ATCC 25309</strain>
    </source>
</reference>
<dbReference type="RefSeq" id="WP_133792797.1">
    <property type="nucleotide sequence ID" value="NZ_SOCA01000001.1"/>
</dbReference>
<organism evidence="2 3">
    <name type="scientific">Prosthecobacter fusiformis</name>
    <dbReference type="NCBI Taxonomy" id="48464"/>
    <lineage>
        <taxon>Bacteria</taxon>
        <taxon>Pseudomonadati</taxon>
        <taxon>Verrucomicrobiota</taxon>
        <taxon>Verrucomicrobiia</taxon>
        <taxon>Verrucomicrobiales</taxon>
        <taxon>Verrucomicrobiaceae</taxon>
        <taxon>Prosthecobacter</taxon>
    </lineage>
</organism>
<dbReference type="Pfam" id="PF08241">
    <property type="entry name" value="Methyltransf_11"/>
    <property type="match status" value="1"/>
</dbReference>
<dbReference type="InterPro" id="IPR013216">
    <property type="entry name" value="Methyltransf_11"/>
</dbReference>
<dbReference type="InterPro" id="IPR002125">
    <property type="entry name" value="CMP_dCMP_dom"/>
</dbReference>
<dbReference type="GO" id="GO:0008835">
    <property type="term" value="F:diaminohydroxyphosphoribosylaminopyrimidine deaminase activity"/>
    <property type="evidence" value="ECO:0007669"/>
    <property type="project" value="TreeGrafter"/>
</dbReference>
<dbReference type="OrthoDB" id="9772751at2"/>
<name>A0A4R7SP80_9BACT</name>
<dbReference type="PANTHER" id="PTHR11079">
    <property type="entry name" value="CYTOSINE DEAMINASE FAMILY MEMBER"/>
    <property type="match status" value="1"/>
</dbReference>
<evidence type="ECO:0000313" key="3">
    <source>
        <dbReference type="Proteomes" id="UP000295662"/>
    </source>
</evidence>
<dbReference type="Pfam" id="PF00383">
    <property type="entry name" value="dCMP_cyt_deam_1"/>
    <property type="match status" value="1"/>
</dbReference>
<dbReference type="InterPro" id="IPR016193">
    <property type="entry name" value="Cytidine_deaminase-like"/>
</dbReference>
<keyword evidence="3" id="KW-1185">Reference proteome</keyword>
<evidence type="ECO:0000313" key="2">
    <source>
        <dbReference type="EMBL" id="TDU80801.1"/>
    </source>
</evidence>
<feature type="domain" description="CMP/dCMP-type deaminase" evidence="1">
    <location>
        <begin position="5"/>
        <end position="134"/>
    </location>
</feature>
<accession>A0A4R7SP80</accession>
<dbReference type="SUPFAM" id="SSF53335">
    <property type="entry name" value="S-adenosyl-L-methionine-dependent methyltransferases"/>
    <property type="match status" value="1"/>
</dbReference>
<dbReference type="AlphaFoldDB" id="A0A4R7SP80"/>
<gene>
    <name evidence="2" type="ORF">EI77_00098</name>
</gene>
<dbReference type="PANTHER" id="PTHR11079:SF162">
    <property type="entry name" value="RIBOFLAVIN BIOSYNTHESIS PROTEIN PYRD, CHLOROPLASTIC"/>
    <property type="match status" value="1"/>
</dbReference>
<protein>
    <submittedName>
        <fullName evidence="2">Diaminohydroxyphosphoribosylaminopyrimidine deaminase</fullName>
    </submittedName>
</protein>
<dbReference type="CDD" id="cd02440">
    <property type="entry name" value="AdoMet_MTases"/>
    <property type="match status" value="1"/>
</dbReference>
<dbReference type="PROSITE" id="PS51747">
    <property type="entry name" value="CYT_DCMP_DEAMINASES_2"/>
    <property type="match status" value="1"/>
</dbReference>
<dbReference type="GO" id="GO:0008757">
    <property type="term" value="F:S-adenosylmethionine-dependent methyltransferase activity"/>
    <property type="evidence" value="ECO:0007669"/>
    <property type="project" value="InterPro"/>
</dbReference>
<dbReference type="SUPFAM" id="SSF53927">
    <property type="entry name" value="Cytidine deaminase-like"/>
    <property type="match status" value="1"/>
</dbReference>
<dbReference type="Gene3D" id="3.40.140.10">
    <property type="entry name" value="Cytidine Deaminase, domain 2"/>
    <property type="match status" value="1"/>
</dbReference>
<sequence length="433" mass="48872">MLKPEKLYSFMKMAISESRKSKPEDGSIHPKVGAVIVDENGTVVAKAHRGEQGRGDHAEFIAISKAIQAGFKDFSRATIFATLEPCTHRGHGKTPCAERIVNTGFGRIYIGALDPNPVIVGHGETFLRMRQGLIVERFPSELERQIREDNREFWNLFSSAHLPSTSLYIQVRVSDVILSKLRSAGVDIDHIPTEDDYSLRDLASYVYGRGKFHSKTRKEILDFLVEARSSAFDQKYSSYTYDQDARKIEERWKKEFPGILKRFKVYDFPKRRILNVGIGNGLEGVGLFEHCINFTGVDIAPESLTKAQTKFPRATFIKDSAESLDEISDQSQDIYVSLRTYQSAFFDIQESVRQAYRVLAPGGIFIASIANAYVEGNVFVRGLLPHGSKNVDQDCAPNLANAIRHILTKHRFDDVGVHSGKAEEYVFGRKRYH</sequence>
<evidence type="ECO:0000259" key="1">
    <source>
        <dbReference type="PROSITE" id="PS51747"/>
    </source>
</evidence>